<comment type="caution">
    <text evidence="2">The sequence shown here is derived from an EMBL/GenBank/DDBJ whole genome shotgun (WGS) entry which is preliminary data.</text>
</comment>
<reference evidence="2 3" key="1">
    <citation type="submission" date="2021-11" db="EMBL/GenBank/DDBJ databases">
        <title>Genomic of Niabella pedocola.</title>
        <authorList>
            <person name="Wu T."/>
        </authorList>
    </citation>
    <scope>NUCLEOTIDE SEQUENCE [LARGE SCALE GENOMIC DNA]</scope>
    <source>
        <strain evidence="2 3">JCM 31011</strain>
    </source>
</reference>
<dbReference type="Pfam" id="PF14292">
    <property type="entry name" value="SusE"/>
    <property type="match status" value="1"/>
</dbReference>
<dbReference type="InterPro" id="IPR025970">
    <property type="entry name" value="SusE"/>
</dbReference>
<gene>
    <name evidence="2" type="ORF">LQ567_19080</name>
</gene>
<dbReference type="RefSeq" id="WP_231007244.1">
    <property type="nucleotide sequence ID" value="NZ_JAJNEC010000005.1"/>
</dbReference>
<keyword evidence="3" id="KW-1185">Reference proteome</keyword>
<dbReference type="EMBL" id="JAJNEC010000005">
    <property type="protein sequence ID" value="MCD2424895.1"/>
    <property type="molecule type" value="Genomic_DNA"/>
</dbReference>
<dbReference type="Gene3D" id="2.60.40.3620">
    <property type="match status" value="2"/>
</dbReference>
<proteinExistence type="predicted"/>
<name>A0ABS8PV12_9BACT</name>
<dbReference type="CDD" id="cd12967">
    <property type="entry name" value="CBM_SusE-F_like_u1"/>
    <property type="match status" value="1"/>
</dbReference>
<evidence type="ECO:0000313" key="3">
    <source>
        <dbReference type="Proteomes" id="UP001199816"/>
    </source>
</evidence>
<sequence length="345" mass="37966">MKYLSICFLTALTALLFHSCKKDETKVVMNNNKPALSSSNNGPLVLLQGNADKPVLTLTYNNVDLGFADALGYTLQIAPAGRDFKVDSLVERDLDRKALSTTFTAKELNSLLLTEFFPAEKTINYEFRIRTSAGNVYSNALPLTITTYEDWPRVIAKDFLYTPGGYQVWNPAAPTIAKMYVVSGDKTSGKLEGSILLPDAVNEFKFTPEPKWDNAYGSLSNTGNQGTLVYNGGGNFSVKDAGYYKMELDLAAKTWKATLNNISIIGNAAIDWNTDVSLDFDQATQTFSKTLTLKAGGDLGFKFRANADWAVNFPGSNLTVPSTGTYKVLLDMRVPSDPYWKIIKQ</sequence>
<evidence type="ECO:0000259" key="1">
    <source>
        <dbReference type="Pfam" id="PF14292"/>
    </source>
</evidence>
<dbReference type="Proteomes" id="UP001199816">
    <property type="component" value="Unassembled WGS sequence"/>
</dbReference>
<protein>
    <submittedName>
        <fullName evidence="2">SusE domain-containing protein</fullName>
    </submittedName>
</protein>
<accession>A0ABS8PV12</accession>
<organism evidence="2 3">
    <name type="scientific">Niabella pedocola</name>
    <dbReference type="NCBI Taxonomy" id="1752077"/>
    <lineage>
        <taxon>Bacteria</taxon>
        <taxon>Pseudomonadati</taxon>
        <taxon>Bacteroidota</taxon>
        <taxon>Chitinophagia</taxon>
        <taxon>Chitinophagales</taxon>
        <taxon>Chitinophagaceae</taxon>
        <taxon>Niabella</taxon>
    </lineage>
</organism>
<feature type="domain" description="SusE outer membrane protein" evidence="1">
    <location>
        <begin position="22"/>
        <end position="129"/>
    </location>
</feature>
<evidence type="ECO:0000313" key="2">
    <source>
        <dbReference type="EMBL" id="MCD2424895.1"/>
    </source>
</evidence>